<dbReference type="CDD" id="cd15482">
    <property type="entry name" value="Sialidase_non-viral"/>
    <property type="match status" value="1"/>
</dbReference>
<dbReference type="Gene3D" id="2.120.10.10">
    <property type="match status" value="1"/>
</dbReference>
<evidence type="ECO:0000313" key="2">
    <source>
        <dbReference type="Proteomes" id="UP001222118"/>
    </source>
</evidence>
<protein>
    <submittedName>
        <fullName evidence="1">Sialidase family protein</fullName>
    </submittedName>
</protein>
<organism evidence="1 2">
    <name type="scientific">Devosia rhodophyticola</name>
    <dbReference type="NCBI Taxonomy" id="3026423"/>
    <lineage>
        <taxon>Bacteria</taxon>
        <taxon>Pseudomonadati</taxon>
        <taxon>Pseudomonadota</taxon>
        <taxon>Alphaproteobacteria</taxon>
        <taxon>Hyphomicrobiales</taxon>
        <taxon>Devosiaceae</taxon>
        <taxon>Devosia</taxon>
    </lineage>
</organism>
<reference evidence="1 2" key="1">
    <citation type="submission" date="2023-02" db="EMBL/GenBank/DDBJ databases">
        <title>Devosia chondri sp. nov., isolated from the phycosphere of marine algae.</title>
        <authorList>
            <person name="Kim J.M."/>
            <person name="Lee J.K."/>
            <person name="Choi B.J."/>
            <person name="Bayburt H."/>
            <person name="Jeon C.O."/>
        </authorList>
    </citation>
    <scope>NUCLEOTIDE SEQUENCE [LARGE SCALE GENOMIC DNA]</scope>
    <source>
        <strain evidence="1 2">G2-5</strain>
    </source>
</reference>
<dbReference type="RefSeq" id="WP_282211703.1">
    <property type="nucleotide sequence ID" value="NZ_CP118247.1"/>
</dbReference>
<evidence type="ECO:0000313" key="1">
    <source>
        <dbReference type="EMBL" id="WDR06189.1"/>
    </source>
</evidence>
<sequence>MKVIEEVIVYENPQPLLVSRQAVFPGVVQLNNDELLALFSIGQAFDAADQRAYCCHSADNGRHWSAPEPLHSHEYGTVQQSESFKPLLLDDGTLIATGYTFLRPDALTPIVDEQTFAVLPMHNKVSFSADGGHIWSVPENIEIGGKPLEMSGPCIQLASGRVLGAAAPFHLGTSGHEGWIICSDDHGKNWSKLSTFFAAPGGTIAAWECRLCEISPGRVAVLFWAYDTVNKANLTNRLVISMDGGVGFGAAIDTGILGQAANLVALGNGELLTIHAHREAPVGLVVRRSQLVDNRLDVIETLDLFADAGLGSDTSDIRKQFGSLKFGQPSLLELRNGEVLATCWMVENGQHVIKSFIVEL</sequence>
<dbReference type="SUPFAM" id="SSF50939">
    <property type="entry name" value="Sialidases"/>
    <property type="match status" value="1"/>
</dbReference>
<accession>A0ABY7YZ75</accession>
<dbReference type="Proteomes" id="UP001222118">
    <property type="component" value="Chromosome"/>
</dbReference>
<keyword evidence="2" id="KW-1185">Reference proteome</keyword>
<dbReference type="EMBL" id="CP118247">
    <property type="protein sequence ID" value="WDR06189.1"/>
    <property type="molecule type" value="Genomic_DNA"/>
</dbReference>
<gene>
    <name evidence="1" type="ORF">PSQ90_01645</name>
</gene>
<proteinExistence type="predicted"/>
<dbReference type="PANTHER" id="PTHR43752:SF2">
    <property type="entry name" value="BNR_ASP-BOX REPEAT FAMILY PROTEIN"/>
    <property type="match status" value="1"/>
</dbReference>
<name>A0ABY7YZ75_9HYPH</name>
<dbReference type="InterPro" id="IPR036278">
    <property type="entry name" value="Sialidase_sf"/>
</dbReference>
<dbReference type="PANTHER" id="PTHR43752">
    <property type="entry name" value="BNR/ASP-BOX REPEAT FAMILY PROTEIN"/>
    <property type="match status" value="1"/>
</dbReference>